<organism evidence="1 2">
    <name type="scientific">Orbilia oligospora</name>
    <name type="common">Nematode-trapping fungus</name>
    <name type="synonym">Arthrobotrys oligospora</name>
    <dbReference type="NCBI Taxonomy" id="2813651"/>
    <lineage>
        <taxon>Eukaryota</taxon>
        <taxon>Fungi</taxon>
        <taxon>Dikarya</taxon>
        <taxon>Ascomycota</taxon>
        <taxon>Pezizomycotina</taxon>
        <taxon>Orbiliomycetes</taxon>
        <taxon>Orbiliales</taxon>
        <taxon>Orbiliaceae</taxon>
        <taxon>Orbilia</taxon>
    </lineage>
</organism>
<dbReference type="Proteomes" id="UP000475325">
    <property type="component" value="Unassembled WGS sequence"/>
</dbReference>
<evidence type="ECO:0000313" key="2">
    <source>
        <dbReference type="Proteomes" id="UP000475325"/>
    </source>
</evidence>
<accession>A0A7C8NM80</accession>
<proteinExistence type="predicted"/>
<comment type="caution">
    <text evidence="1">The sequence shown here is derived from an EMBL/GenBank/DDBJ whole genome shotgun (WGS) entry which is preliminary data.</text>
</comment>
<dbReference type="EMBL" id="WIQW01000004">
    <property type="protein sequence ID" value="KAF3111280.1"/>
    <property type="molecule type" value="Genomic_DNA"/>
</dbReference>
<sequence length="108" mass="12901">MSLHYVRFIDLILQPTNTTRNIIWQYFRRLDLVDRKPLEKYSNIELYFCLVLLGLKYDLDRPPTLTGGVKLFNMNAHYGGHNRLDELRIKELEVALLEALDWNLYVPY</sequence>
<protein>
    <recommendedName>
        <fullName evidence="3">Cyclin N-terminal domain-containing protein</fullName>
    </recommendedName>
</protein>
<evidence type="ECO:0000313" key="1">
    <source>
        <dbReference type="EMBL" id="KAF3111280.1"/>
    </source>
</evidence>
<gene>
    <name evidence="1" type="ORF">TWF102_006953</name>
</gene>
<reference evidence="1 2" key="1">
    <citation type="submission" date="2019-06" db="EMBL/GenBank/DDBJ databases">
        <authorList>
            <person name="Palmer J.M."/>
        </authorList>
    </citation>
    <scope>NUCLEOTIDE SEQUENCE [LARGE SCALE GENOMIC DNA]</scope>
    <source>
        <strain evidence="1 2">TWF102</strain>
    </source>
</reference>
<dbReference type="AlphaFoldDB" id="A0A7C8NM80"/>
<name>A0A7C8NM80_ORBOL</name>
<evidence type="ECO:0008006" key="3">
    <source>
        <dbReference type="Google" id="ProtNLM"/>
    </source>
</evidence>